<keyword evidence="1" id="KW-0812">Transmembrane</keyword>
<evidence type="ECO:0000313" key="3">
    <source>
        <dbReference type="Proteomes" id="UP000597762"/>
    </source>
</evidence>
<keyword evidence="1" id="KW-1133">Transmembrane helix</keyword>
<keyword evidence="3" id="KW-1185">Reference proteome</keyword>
<comment type="caution">
    <text evidence="2">The sequence shown here is derived from an EMBL/GenBank/DDBJ whole genome shotgun (WGS) entry which is preliminary data.</text>
</comment>
<reference evidence="2" key="1">
    <citation type="submission" date="2021-01" db="EMBL/GenBank/DDBJ databases">
        <authorList>
            <person name="Li R."/>
            <person name="Bekaert M."/>
        </authorList>
    </citation>
    <scope>NUCLEOTIDE SEQUENCE</scope>
    <source>
        <strain evidence="2">Farmed</strain>
    </source>
</reference>
<proteinExistence type="predicted"/>
<dbReference type="AlphaFoldDB" id="A0A812DJR5"/>
<sequence>MQRFHSCRFPFGYYRRSYSFFFPFFLSFFLSFFQTTELIFCSALPSAWSHQPSKTHLSSLDAICPCYLIFILRSFPITTTQIVIQSLFPTLLLLIPHFYLSIYLSIYLLLACDIYACVRARVLRLIVMHFPRLAGIGVQAEMQILISLSFQEE</sequence>
<name>A0A812DJR5_ACAPH</name>
<dbReference type="EMBL" id="CAHIKZ030003892">
    <property type="protein sequence ID" value="CAE1305187.1"/>
    <property type="molecule type" value="Genomic_DNA"/>
</dbReference>
<feature type="transmembrane region" description="Helical" evidence="1">
    <location>
        <begin position="62"/>
        <end position="84"/>
    </location>
</feature>
<feature type="transmembrane region" description="Helical" evidence="1">
    <location>
        <begin position="96"/>
        <end position="118"/>
    </location>
</feature>
<organism evidence="2 3">
    <name type="scientific">Acanthosepion pharaonis</name>
    <name type="common">Pharaoh cuttlefish</name>
    <name type="synonym">Sepia pharaonis</name>
    <dbReference type="NCBI Taxonomy" id="158019"/>
    <lineage>
        <taxon>Eukaryota</taxon>
        <taxon>Metazoa</taxon>
        <taxon>Spiralia</taxon>
        <taxon>Lophotrochozoa</taxon>
        <taxon>Mollusca</taxon>
        <taxon>Cephalopoda</taxon>
        <taxon>Coleoidea</taxon>
        <taxon>Decapodiformes</taxon>
        <taxon>Sepiida</taxon>
        <taxon>Sepiina</taxon>
        <taxon>Sepiidae</taxon>
        <taxon>Acanthosepion</taxon>
    </lineage>
</organism>
<accession>A0A812DJR5</accession>
<protein>
    <submittedName>
        <fullName evidence="2">Uncharacterized protein</fullName>
    </submittedName>
</protein>
<feature type="transmembrane region" description="Helical" evidence="1">
    <location>
        <begin position="20"/>
        <end position="41"/>
    </location>
</feature>
<gene>
    <name evidence="2" type="ORF">SPHA_57655</name>
</gene>
<evidence type="ECO:0000256" key="1">
    <source>
        <dbReference type="SAM" id="Phobius"/>
    </source>
</evidence>
<evidence type="ECO:0000313" key="2">
    <source>
        <dbReference type="EMBL" id="CAE1305187.1"/>
    </source>
</evidence>
<dbReference type="Proteomes" id="UP000597762">
    <property type="component" value="Unassembled WGS sequence"/>
</dbReference>
<keyword evidence="1" id="KW-0472">Membrane</keyword>